<evidence type="ECO:0000256" key="1">
    <source>
        <dbReference type="ARBA" id="ARBA00010688"/>
    </source>
</evidence>
<dbReference type="CDD" id="cd01167">
    <property type="entry name" value="bac_FRK"/>
    <property type="match status" value="1"/>
</dbReference>
<dbReference type="InterPro" id="IPR002173">
    <property type="entry name" value="Carboh/pur_kinase_PfkB_CS"/>
</dbReference>
<evidence type="ECO:0000256" key="2">
    <source>
        <dbReference type="ARBA" id="ARBA00022679"/>
    </source>
</evidence>
<organism evidence="5 6">
    <name type="scientific">Stieleria neptunia</name>
    <dbReference type="NCBI Taxonomy" id="2527979"/>
    <lineage>
        <taxon>Bacteria</taxon>
        <taxon>Pseudomonadati</taxon>
        <taxon>Planctomycetota</taxon>
        <taxon>Planctomycetia</taxon>
        <taxon>Pirellulales</taxon>
        <taxon>Pirellulaceae</taxon>
        <taxon>Stieleria</taxon>
    </lineage>
</organism>
<dbReference type="EC" id="2.7.1.92" evidence="5"/>
<dbReference type="Gene3D" id="3.40.1190.20">
    <property type="match status" value="1"/>
</dbReference>
<keyword evidence="6" id="KW-1185">Reference proteome</keyword>
<dbReference type="Proteomes" id="UP000319004">
    <property type="component" value="Chromosome"/>
</dbReference>
<dbReference type="SUPFAM" id="SSF53613">
    <property type="entry name" value="Ribokinase-like"/>
    <property type="match status" value="1"/>
</dbReference>
<comment type="similarity">
    <text evidence="1">Belongs to the carbohydrate kinase PfkB family.</text>
</comment>
<sequence length="295" mass="31202">MVVHQVVGIGEILWDVFPDGPRFGGAPANFSCSTSELSRGAAGVSMVSAVGEDDLGRKAIESLKQRGVDTSAVQVNPHATGKVDVQLDDDGKASYHFADDSAWDHLVWNDALAKVAAGCDAVCFGTLGQRSETSRRTIHQFVQATPESALRILDVNLREPFFGDSVIQQSLALANVLKLNDDELPRLARINGLSGDDVDVMRQLAARHQLRYVALTRGAGGAAIVSEDRVSDLPGIPTEVADTVGAGDAFTAAITLGLLAGHDIDTVNRNAIAVASYVCSQPGATMTFPDHLMKP</sequence>
<reference evidence="5 6" key="1">
    <citation type="submission" date="2019-03" db="EMBL/GenBank/DDBJ databases">
        <title>Deep-cultivation of Planctomycetes and their phenomic and genomic characterization uncovers novel biology.</title>
        <authorList>
            <person name="Wiegand S."/>
            <person name="Jogler M."/>
            <person name="Boedeker C."/>
            <person name="Pinto D."/>
            <person name="Vollmers J."/>
            <person name="Rivas-Marin E."/>
            <person name="Kohn T."/>
            <person name="Peeters S.H."/>
            <person name="Heuer A."/>
            <person name="Rast P."/>
            <person name="Oberbeckmann S."/>
            <person name="Bunk B."/>
            <person name="Jeske O."/>
            <person name="Meyerdierks A."/>
            <person name="Storesund J.E."/>
            <person name="Kallscheuer N."/>
            <person name="Luecker S."/>
            <person name="Lage O.M."/>
            <person name="Pohl T."/>
            <person name="Merkel B.J."/>
            <person name="Hornburger P."/>
            <person name="Mueller R.-W."/>
            <person name="Bruemmer F."/>
            <person name="Labrenz M."/>
            <person name="Spormann A.M."/>
            <person name="Op den Camp H."/>
            <person name="Overmann J."/>
            <person name="Amann R."/>
            <person name="Jetten M.S.M."/>
            <person name="Mascher T."/>
            <person name="Medema M.H."/>
            <person name="Devos D.P."/>
            <person name="Kaster A.-K."/>
            <person name="Ovreas L."/>
            <person name="Rohde M."/>
            <person name="Galperin M.Y."/>
            <person name="Jogler C."/>
        </authorList>
    </citation>
    <scope>NUCLEOTIDE SEQUENCE [LARGE SCALE GENOMIC DNA]</scope>
    <source>
        <strain evidence="5 6">Enr13</strain>
    </source>
</reference>
<feature type="domain" description="Carbohydrate kinase PfkB" evidence="4">
    <location>
        <begin position="22"/>
        <end position="287"/>
    </location>
</feature>
<dbReference type="KEGG" id="snep:Enr13x_03520"/>
<dbReference type="PROSITE" id="PS00584">
    <property type="entry name" value="PFKB_KINASES_2"/>
    <property type="match status" value="1"/>
</dbReference>
<dbReference type="InterPro" id="IPR050306">
    <property type="entry name" value="PfkB_Carbo_kinase"/>
</dbReference>
<evidence type="ECO:0000313" key="5">
    <source>
        <dbReference type="EMBL" id="QDV40546.1"/>
    </source>
</evidence>
<dbReference type="GO" id="GO:0047590">
    <property type="term" value="F:5-dehydro-2-deoxygluconokinase activity"/>
    <property type="evidence" value="ECO:0007669"/>
    <property type="project" value="UniProtKB-EC"/>
</dbReference>
<proteinExistence type="inferred from homology"/>
<dbReference type="InterPro" id="IPR029056">
    <property type="entry name" value="Ribokinase-like"/>
</dbReference>
<dbReference type="RefSeq" id="WP_145384412.1">
    <property type="nucleotide sequence ID" value="NZ_CP037423.1"/>
</dbReference>
<dbReference type="PANTHER" id="PTHR43085">
    <property type="entry name" value="HEXOKINASE FAMILY MEMBER"/>
    <property type="match status" value="1"/>
</dbReference>
<keyword evidence="3 5" id="KW-0418">Kinase</keyword>
<keyword evidence="2 5" id="KW-0808">Transferase</keyword>
<dbReference type="Pfam" id="PF00294">
    <property type="entry name" value="PfkB"/>
    <property type="match status" value="1"/>
</dbReference>
<dbReference type="AlphaFoldDB" id="A0A518HI60"/>
<dbReference type="PANTHER" id="PTHR43085:SF57">
    <property type="entry name" value="CARBOHYDRATE KINASE PFKB DOMAIN-CONTAINING PROTEIN"/>
    <property type="match status" value="1"/>
</dbReference>
<evidence type="ECO:0000313" key="6">
    <source>
        <dbReference type="Proteomes" id="UP000319004"/>
    </source>
</evidence>
<dbReference type="OrthoDB" id="9813569at2"/>
<gene>
    <name evidence="5" type="primary">iolC_1</name>
    <name evidence="5" type="ORF">Enr13x_03520</name>
</gene>
<name>A0A518HI60_9BACT</name>
<evidence type="ECO:0000259" key="4">
    <source>
        <dbReference type="Pfam" id="PF00294"/>
    </source>
</evidence>
<dbReference type="EMBL" id="CP037423">
    <property type="protein sequence ID" value="QDV40546.1"/>
    <property type="molecule type" value="Genomic_DNA"/>
</dbReference>
<accession>A0A518HI60</accession>
<dbReference type="InterPro" id="IPR011611">
    <property type="entry name" value="PfkB_dom"/>
</dbReference>
<evidence type="ECO:0000256" key="3">
    <source>
        <dbReference type="ARBA" id="ARBA00022777"/>
    </source>
</evidence>
<protein>
    <submittedName>
        <fullName evidence="5">5-dehydro-2-deoxygluconokinase</fullName>
        <ecNumber evidence="5">2.7.1.92</ecNumber>
    </submittedName>
</protein>